<evidence type="ECO:0000313" key="3">
    <source>
        <dbReference type="EMBL" id="KAA0152607.1"/>
    </source>
</evidence>
<keyword evidence="1" id="KW-0732">Signal</keyword>
<keyword evidence="5" id="KW-1185">Reference proteome</keyword>
<dbReference type="Gene3D" id="3.40.50.1820">
    <property type="entry name" value="alpha/beta hydrolase"/>
    <property type="match status" value="1"/>
</dbReference>
<evidence type="ECO:0000259" key="2">
    <source>
        <dbReference type="Pfam" id="PF01764"/>
    </source>
</evidence>
<feature type="domain" description="Fungal lipase-type" evidence="2">
    <location>
        <begin position="89"/>
        <end position="224"/>
    </location>
</feature>
<evidence type="ECO:0000313" key="5">
    <source>
        <dbReference type="Proteomes" id="UP000323011"/>
    </source>
</evidence>
<reference evidence="5 6" key="1">
    <citation type="submission" date="2019-07" db="EMBL/GenBank/DDBJ databases">
        <title>Genomes of Cafeteria roenbergensis.</title>
        <authorList>
            <person name="Fischer M.G."/>
            <person name="Hackl T."/>
            <person name="Roman M."/>
        </authorList>
    </citation>
    <scope>NUCLEOTIDE SEQUENCE [LARGE SCALE GENOMIC DNA]</scope>
    <source>
        <strain evidence="3 5">BVI</strain>
        <strain evidence="4 6">Cflag</strain>
    </source>
</reference>
<accession>A0A5A8CJH8</accession>
<dbReference type="InterPro" id="IPR051218">
    <property type="entry name" value="Sec_MonoDiacylglyc_Lipase"/>
</dbReference>
<feature type="chain" id="PRO_5033472880" description="Fungal lipase-type domain-containing protein" evidence="1">
    <location>
        <begin position="22"/>
        <end position="281"/>
    </location>
</feature>
<gene>
    <name evidence="3" type="ORF">FNF29_03834</name>
    <name evidence="4" type="ORF">FNF31_03657</name>
</gene>
<dbReference type="EMBL" id="VLTM01000033">
    <property type="protein sequence ID" value="KAA0161714.1"/>
    <property type="molecule type" value="Genomic_DNA"/>
</dbReference>
<dbReference type="OMA" id="ETDINGW"/>
<dbReference type="PANTHER" id="PTHR45856:SF25">
    <property type="entry name" value="FUNGAL LIPASE-LIKE DOMAIN-CONTAINING PROTEIN"/>
    <property type="match status" value="1"/>
</dbReference>
<proteinExistence type="predicted"/>
<organism evidence="3 5">
    <name type="scientific">Cafeteria roenbergensis</name>
    <name type="common">Marine flagellate</name>
    <dbReference type="NCBI Taxonomy" id="33653"/>
    <lineage>
        <taxon>Eukaryota</taxon>
        <taxon>Sar</taxon>
        <taxon>Stramenopiles</taxon>
        <taxon>Bigyra</taxon>
        <taxon>Opalozoa</taxon>
        <taxon>Bicosoecida</taxon>
        <taxon>Cafeteriaceae</taxon>
        <taxon>Cafeteria</taxon>
    </lineage>
</organism>
<dbReference type="EMBL" id="VLTN01000020">
    <property type="protein sequence ID" value="KAA0152607.1"/>
    <property type="molecule type" value="Genomic_DNA"/>
</dbReference>
<dbReference type="SUPFAM" id="SSF53474">
    <property type="entry name" value="alpha/beta-Hydrolases"/>
    <property type="match status" value="1"/>
</dbReference>
<dbReference type="Pfam" id="PF01764">
    <property type="entry name" value="Lipase_3"/>
    <property type="match status" value="1"/>
</dbReference>
<dbReference type="GO" id="GO:0006629">
    <property type="term" value="P:lipid metabolic process"/>
    <property type="evidence" value="ECO:0007669"/>
    <property type="project" value="InterPro"/>
</dbReference>
<feature type="signal peptide" evidence="1">
    <location>
        <begin position="1"/>
        <end position="21"/>
    </location>
</feature>
<comment type="caution">
    <text evidence="3">The sequence shown here is derived from an EMBL/GenBank/DDBJ whole genome shotgun (WGS) entry which is preliminary data.</text>
</comment>
<evidence type="ECO:0000313" key="6">
    <source>
        <dbReference type="Proteomes" id="UP000325113"/>
    </source>
</evidence>
<evidence type="ECO:0000256" key="1">
    <source>
        <dbReference type="SAM" id="SignalP"/>
    </source>
</evidence>
<dbReference type="CDD" id="cd00519">
    <property type="entry name" value="Lipase_3"/>
    <property type="match status" value="1"/>
</dbReference>
<dbReference type="InterPro" id="IPR002921">
    <property type="entry name" value="Fungal_lipase-type"/>
</dbReference>
<dbReference type="Proteomes" id="UP000325113">
    <property type="component" value="Unassembled WGS sequence"/>
</dbReference>
<protein>
    <recommendedName>
        <fullName evidence="2">Fungal lipase-type domain-containing protein</fullName>
    </recommendedName>
</protein>
<dbReference type="InterPro" id="IPR029058">
    <property type="entry name" value="AB_hydrolase_fold"/>
</dbReference>
<dbReference type="AlphaFoldDB" id="A0A5A8CJH8"/>
<name>A0A5A8CJH8_CAFRO</name>
<sequence length="281" mass="29766">MRSIVASAALAFAALASTVSAGSFSESDAKSMVYLAGAAYCDASALRSWSCGQACNGPLSVVPGTITVVQNSSMDLQAYVGQLSDGRAIVSFRGTQPSKLADWIDDLKSAFHTDWQGPGCPGCRMADGFYKSYLALAPAVKVALNGIGAGTVVITGHSLGAGMAGIAMLDLHTSGFNLASTHYTFGHPRDGDNTYASTFNSVLGSSRLFRVVHYKDIVPHLPFEWMGFHHSPREVWFNEAQTSYQVCDGTGEDPNCSDSLTIAASISDHLDYLNLPISNMC</sequence>
<dbReference type="PANTHER" id="PTHR45856">
    <property type="entry name" value="ALPHA/BETA-HYDROLASES SUPERFAMILY PROTEIN"/>
    <property type="match status" value="1"/>
</dbReference>
<dbReference type="Proteomes" id="UP000323011">
    <property type="component" value="Unassembled WGS sequence"/>
</dbReference>
<evidence type="ECO:0000313" key="4">
    <source>
        <dbReference type="EMBL" id="KAA0161714.1"/>
    </source>
</evidence>